<feature type="domain" description="F-box" evidence="1">
    <location>
        <begin position="1"/>
        <end position="52"/>
    </location>
</feature>
<reference evidence="2 3" key="1">
    <citation type="journal article" date="2024" name="G3 (Bethesda)">
        <title>Genome assembly of Hibiscus sabdariffa L. provides insights into metabolisms of medicinal natural products.</title>
        <authorList>
            <person name="Kim T."/>
        </authorList>
    </citation>
    <scope>NUCLEOTIDE SEQUENCE [LARGE SCALE GENOMIC DNA]</scope>
    <source>
        <strain evidence="2">TK-2024</strain>
        <tissue evidence="2">Old leaves</tissue>
    </source>
</reference>
<evidence type="ECO:0000313" key="3">
    <source>
        <dbReference type="Proteomes" id="UP001472677"/>
    </source>
</evidence>
<dbReference type="PROSITE" id="PS50181">
    <property type="entry name" value="FBOX"/>
    <property type="match status" value="1"/>
</dbReference>
<dbReference type="SMART" id="SM00367">
    <property type="entry name" value="LRR_CC"/>
    <property type="match status" value="9"/>
</dbReference>
<dbReference type="Pfam" id="PF00646">
    <property type="entry name" value="F-box"/>
    <property type="match status" value="1"/>
</dbReference>
<dbReference type="Gene3D" id="3.80.10.10">
    <property type="entry name" value="Ribonuclease Inhibitor"/>
    <property type="match status" value="4"/>
</dbReference>
<dbReference type="InterPro" id="IPR006553">
    <property type="entry name" value="Leu-rich_rpt_Cys-con_subtyp"/>
</dbReference>
<dbReference type="InterPro" id="IPR001810">
    <property type="entry name" value="F-box_dom"/>
</dbReference>
<dbReference type="Proteomes" id="UP001472677">
    <property type="component" value="Unassembled WGS sequence"/>
</dbReference>
<accession>A0ABR2E3J9</accession>
<protein>
    <recommendedName>
        <fullName evidence="1">F-box domain-containing protein</fullName>
    </recommendedName>
</protein>
<sequence length="576" mass="64097">MELPEECWESIFSFLEHHRYFEPLSLVCKRFLSISNHLRCTLTITDPTLESLPNLLLRFPNLTTIVFRDFHGNLDPVLSLISQSGLPLKSLDVSSHKCFPLLGLKHLASKMRNLIELNCSNIGSFKDSDLIEIGNCFPSLQVVDISYPDHGSGFSPTGSLDSKSFSGLITDYGILGLASSLKSLRKIDLSGNTFITDQALVILSSNCLFLSEIGIRDCDFITQNGIALAIRKSGNLKSIFMNGIGIPSIDACFLDSFAYARCLSELDLSNSFISDELLCLVAEANLPLYKLVLSRCFCFTFDGIYFLLSKYPSLTYLDLEGATFLNDESMIELANFFGNLTFINLSSCSKLTNSTLFYLMGNCPLLTIINMERTNLGVEAFSAEIVVNPRVKALHLGWNNNMNDECLKMASYVCPNLEVLNVTYCSGITEEGLLQILKNCLQIRCLEISKCQGVNNLELHFELPKLEVLQAEGLAIDDETLASIGKRCGRLSRLNLEGCLNVTARGVEGLIVNCKALKEMNLRWCNNVSLDIVAWMVLSRPSLRKVTLPCGSVPTANRKDFFLRHGCWVCQGWLFL</sequence>
<dbReference type="InterPro" id="IPR036047">
    <property type="entry name" value="F-box-like_dom_sf"/>
</dbReference>
<dbReference type="PANTHER" id="PTHR13318:SF106">
    <property type="entry name" value="F-BOX_LRR-REPEAT PROTEIN 2"/>
    <property type="match status" value="1"/>
</dbReference>
<evidence type="ECO:0000313" key="2">
    <source>
        <dbReference type="EMBL" id="KAK8551155.1"/>
    </source>
</evidence>
<gene>
    <name evidence="2" type="ORF">V6N12_039817</name>
</gene>
<dbReference type="SUPFAM" id="SSF52047">
    <property type="entry name" value="RNI-like"/>
    <property type="match status" value="2"/>
</dbReference>
<proteinExistence type="predicted"/>
<dbReference type="PANTHER" id="PTHR13318">
    <property type="entry name" value="PARTNER OF PAIRED, ISOFORM B-RELATED"/>
    <property type="match status" value="1"/>
</dbReference>
<dbReference type="InterPro" id="IPR057207">
    <property type="entry name" value="FBXL15_LRR"/>
</dbReference>
<dbReference type="InterPro" id="IPR032675">
    <property type="entry name" value="LRR_dom_sf"/>
</dbReference>
<dbReference type="Pfam" id="PF25372">
    <property type="entry name" value="DUF7885"/>
    <property type="match status" value="1"/>
</dbReference>
<dbReference type="SUPFAM" id="SSF81383">
    <property type="entry name" value="F-box domain"/>
    <property type="match status" value="1"/>
</dbReference>
<organism evidence="2 3">
    <name type="scientific">Hibiscus sabdariffa</name>
    <name type="common">roselle</name>
    <dbReference type="NCBI Taxonomy" id="183260"/>
    <lineage>
        <taxon>Eukaryota</taxon>
        <taxon>Viridiplantae</taxon>
        <taxon>Streptophyta</taxon>
        <taxon>Embryophyta</taxon>
        <taxon>Tracheophyta</taxon>
        <taxon>Spermatophyta</taxon>
        <taxon>Magnoliopsida</taxon>
        <taxon>eudicotyledons</taxon>
        <taxon>Gunneridae</taxon>
        <taxon>Pentapetalae</taxon>
        <taxon>rosids</taxon>
        <taxon>malvids</taxon>
        <taxon>Malvales</taxon>
        <taxon>Malvaceae</taxon>
        <taxon>Malvoideae</taxon>
        <taxon>Hibiscus</taxon>
    </lineage>
</organism>
<comment type="caution">
    <text evidence="2">The sequence shown here is derived from an EMBL/GenBank/DDBJ whole genome shotgun (WGS) entry which is preliminary data.</text>
</comment>
<keyword evidence="3" id="KW-1185">Reference proteome</keyword>
<name>A0ABR2E3J9_9ROSI</name>
<dbReference type="EMBL" id="JBBPBM010000020">
    <property type="protein sequence ID" value="KAK8551155.1"/>
    <property type="molecule type" value="Genomic_DNA"/>
</dbReference>
<evidence type="ECO:0000259" key="1">
    <source>
        <dbReference type="PROSITE" id="PS50181"/>
    </source>
</evidence>